<proteinExistence type="predicted"/>
<evidence type="ECO:0000313" key="1">
    <source>
        <dbReference type="EMBL" id="PXX59849.1"/>
    </source>
</evidence>
<organism evidence="1 2">
    <name type="scientific">Nocardia tenerifensis</name>
    <dbReference type="NCBI Taxonomy" id="228006"/>
    <lineage>
        <taxon>Bacteria</taxon>
        <taxon>Bacillati</taxon>
        <taxon>Actinomycetota</taxon>
        <taxon>Actinomycetes</taxon>
        <taxon>Mycobacteriales</taxon>
        <taxon>Nocardiaceae</taxon>
        <taxon>Nocardia</taxon>
    </lineage>
</organism>
<accession>A0A318JTP9</accession>
<comment type="caution">
    <text evidence="1">The sequence shown here is derived from an EMBL/GenBank/DDBJ whole genome shotgun (WGS) entry which is preliminary data.</text>
</comment>
<gene>
    <name evidence="1" type="ORF">DFR70_111236</name>
</gene>
<dbReference type="AlphaFoldDB" id="A0A318JTP9"/>
<sequence>MMTIHVEPELLQDTWKPNHTHTVVCQRFGLDIDQLANDFRHRMFLEKRSDWDATFGRFINDFADQRDETTFSTYGPPPF</sequence>
<dbReference type="EMBL" id="QJKF01000011">
    <property type="protein sequence ID" value="PXX59849.1"/>
    <property type="molecule type" value="Genomic_DNA"/>
</dbReference>
<name>A0A318JTP9_9NOCA</name>
<keyword evidence="2" id="KW-1185">Reference proteome</keyword>
<dbReference type="Proteomes" id="UP000247569">
    <property type="component" value="Unassembled WGS sequence"/>
</dbReference>
<protein>
    <submittedName>
        <fullName evidence="1">Uncharacterized protein</fullName>
    </submittedName>
</protein>
<reference evidence="1 2" key="1">
    <citation type="submission" date="2018-05" db="EMBL/GenBank/DDBJ databases">
        <title>Genomic Encyclopedia of Type Strains, Phase IV (KMG-IV): sequencing the most valuable type-strain genomes for metagenomic binning, comparative biology and taxonomic classification.</title>
        <authorList>
            <person name="Goeker M."/>
        </authorList>
    </citation>
    <scope>NUCLEOTIDE SEQUENCE [LARGE SCALE GENOMIC DNA]</scope>
    <source>
        <strain evidence="1 2">DSM 44704</strain>
    </source>
</reference>
<evidence type="ECO:0000313" key="2">
    <source>
        <dbReference type="Proteomes" id="UP000247569"/>
    </source>
</evidence>